<dbReference type="PANTHER" id="PTHR37162">
    <property type="entry name" value="HAT FAMILY DIMERISATION DOMAINCONTAINING PROTEIN-RELATED"/>
    <property type="match status" value="1"/>
</dbReference>
<feature type="domain" description="HAT C-terminal dimerisation" evidence="1">
    <location>
        <begin position="578"/>
        <end position="654"/>
    </location>
</feature>
<dbReference type="PANTHER" id="PTHR37162:SF1">
    <property type="entry name" value="BED-TYPE DOMAIN-CONTAINING PROTEIN"/>
    <property type="match status" value="1"/>
</dbReference>
<evidence type="ECO:0000313" key="2">
    <source>
        <dbReference type="EMBL" id="JAI58143.1"/>
    </source>
</evidence>
<dbReference type="AlphaFoldDB" id="A0A0P4WB85"/>
<dbReference type="InterPro" id="IPR012337">
    <property type="entry name" value="RNaseH-like_sf"/>
</dbReference>
<accession>A0A0P4WB85</accession>
<sequence>MTYPRDLDSMMMKPAVSLQPPHSHNQHLGYQKQFTLCRAVKMGKWAKYGKKYKKEWEKEDGLREWISGVPGDDSVAACKFCKTTIRAHHSDLVSHSSTEKHRKNAAPFSNMRTLFQSGIRKTNANNSMKICELILAAHIACHSSINTIDHLAEVVGKISNKEISLHRTKCTALINKVLGPSMLKELCSDIGDNDYSLIIDESTDISVSQILAVMVRYYDGKKCKVTDALLDIIEVDDASAESLYKAVKTLLSVKMIPVSNIIGFASDNCSTMLGSKSGFQAYLKRDVPSVFVLGCICHSFALCASHACSTLPSFLEQFLRDICCYFSRSSKRTHQFQVFQDITKSPQHRMLKLSQTRWLSRGKVIARILEQWDALLLFFQGEMKTDAVKLDGAGEIYKMMVSRGTKHMLLFLNYVLGKVDRMNLEFQSEQYRLATLHASIAGEYRSILGMFIKEDVLFTEKLSNINPQDTTLYQSLEKLNLGGRCSALLIKEPIHDSDAGKRFLIDCRNFLVELCLQMKKRFPFEEDSVIALMKNIDPKVAVSPHRSTYITSLAVHFPMVVKEEELDTLEDEWQNLIYSKETVQNLTQTPTSFWSELQKVKDGNNKMKFGVLARLMCGLLALPHSSACVERVFSQVNIIKTKQSNRLLATTISNRLLAKQAIARQSVKCFDWEPSARLIGDVKSGACHQRYVERCNKREVATIHPASDSDSDDPLPVHPH</sequence>
<dbReference type="GO" id="GO:0046983">
    <property type="term" value="F:protein dimerization activity"/>
    <property type="evidence" value="ECO:0007669"/>
    <property type="project" value="InterPro"/>
</dbReference>
<proteinExistence type="predicted"/>
<organism evidence="2">
    <name type="scientific">Scylla olivacea</name>
    <name type="common">Orange mud crab</name>
    <name type="synonym">Cancer olivacea</name>
    <dbReference type="NCBI Taxonomy" id="85551"/>
    <lineage>
        <taxon>Eukaryota</taxon>
        <taxon>Metazoa</taxon>
        <taxon>Ecdysozoa</taxon>
        <taxon>Arthropoda</taxon>
        <taxon>Crustacea</taxon>
        <taxon>Multicrustacea</taxon>
        <taxon>Malacostraca</taxon>
        <taxon>Eumalacostraca</taxon>
        <taxon>Eucarida</taxon>
        <taxon>Decapoda</taxon>
        <taxon>Pleocyemata</taxon>
        <taxon>Brachyura</taxon>
        <taxon>Eubrachyura</taxon>
        <taxon>Portunoidea</taxon>
        <taxon>Portunidae</taxon>
        <taxon>Portuninae</taxon>
        <taxon>Scylla</taxon>
    </lineage>
</organism>
<dbReference type="EMBL" id="GDRN01103068">
    <property type="protein sequence ID" value="JAI58143.1"/>
    <property type="molecule type" value="Transcribed_RNA"/>
</dbReference>
<dbReference type="SUPFAM" id="SSF53098">
    <property type="entry name" value="Ribonuclease H-like"/>
    <property type="match status" value="1"/>
</dbReference>
<reference evidence="2" key="1">
    <citation type="submission" date="2015-09" db="EMBL/GenBank/DDBJ databases">
        <title>Scylla olivacea transcriptome.</title>
        <authorList>
            <person name="Ikhwanuddin M."/>
        </authorList>
    </citation>
    <scope>NUCLEOTIDE SEQUENCE</scope>
</reference>
<dbReference type="Pfam" id="PF05699">
    <property type="entry name" value="Dimer_Tnp_hAT"/>
    <property type="match status" value="1"/>
</dbReference>
<dbReference type="InterPro" id="IPR008906">
    <property type="entry name" value="HATC_C_dom"/>
</dbReference>
<name>A0A0P4WB85_SCYOL</name>
<evidence type="ECO:0000259" key="1">
    <source>
        <dbReference type="Pfam" id="PF05699"/>
    </source>
</evidence>
<protein>
    <recommendedName>
        <fullName evidence="1">HAT C-terminal dimerisation domain-containing protein</fullName>
    </recommendedName>
</protein>